<dbReference type="AlphaFoldDB" id="A0A0D8XV87"/>
<reference evidence="2 3" key="1">
    <citation type="submission" date="2013-11" db="EMBL/GenBank/DDBJ databases">
        <title>Draft genome of the bovine lungworm Dictyocaulus viviparus.</title>
        <authorList>
            <person name="Mitreva M."/>
        </authorList>
    </citation>
    <scope>NUCLEOTIDE SEQUENCE [LARGE SCALE GENOMIC DNA]</scope>
    <source>
        <strain evidence="2 3">HannoverDv2000</strain>
    </source>
</reference>
<protein>
    <submittedName>
        <fullName evidence="2">Uncharacterized protein</fullName>
    </submittedName>
</protein>
<organism evidence="2 3">
    <name type="scientific">Dictyocaulus viviparus</name>
    <name type="common">Bovine lungworm</name>
    <dbReference type="NCBI Taxonomy" id="29172"/>
    <lineage>
        <taxon>Eukaryota</taxon>
        <taxon>Metazoa</taxon>
        <taxon>Ecdysozoa</taxon>
        <taxon>Nematoda</taxon>
        <taxon>Chromadorea</taxon>
        <taxon>Rhabditida</taxon>
        <taxon>Rhabditina</taxon>
        <taxon>Rhabditomorpha</taxon>
        <taxon>Strongyloidea</taxon>
        <taxon>Metastrongylidae</taxon>
        <taxon>Dictyocaulus</taxon>
    </lineage>
</organism>
<dbReference type="Pfam" id="PF05867">
    <property type="entry name" value="DUF851"/>
    <property type="match status" value="1"/>
</dbReference>
<dbReference type="EMBL" id="KN716297">
    <property type="protein sequence ID" value="KJH47679.1"/>
    <property type="molecule type" value="Genomic_DNA"/>
</dbReference>
<feature type="compositionally biased region" description="Basic residues" evidence="1">
    <location>
        <begin position="28"/>
        <end position="39"/>
    </location>
</feature>
<feature type="region of interest" description="Disordered" evidence="1">
    <location>
        <begin position="1"/>
        <end position="62"/>
    </location>
</feature>
<accession>A0A0D8XV87</accession>
<keyword evidence="3" id="KW-1185">Reference proteome</keyword>
<evidence type="ECO:0000313" key="2">
    <source>
        <dbReference type="EMBL" id="KJH47679.1"/>
    </source>
</evidence>
<reference evidence="3" key="2">
    <citation type="journal article" date="2016" name="Sci. Rep.">
        <title>Dictyocaulus viviparus genome, variome and transcriptome elucidate lungworm biology and support future intervention.</title>
        <authorList>
            <person name="McNulty S.N."/>
            <person name="Strube C."/>
            <person name="Rosa B.A."/>
            <person name="Martin J.C."/>
            <person name="Tyagi R."/>
            <person name="Choi Y.J."/>
            <person name="Wang Q."/>
            <person name="Hallsworth Pepin K."/>
            <person name="Zhang X."/>
            <person name="Ozersky P."/>
            <person name="Wilson R.K."/>
            <person name="Sternberg P.W."/>
            <person name="Gasser R.B."/>
            <person name="Mitreva M."/>
        </authorList>
    </citation>
    <scope>NUCLEOTIDE SEQUENCE [LARGE SCALE GENOMIC DNA]</scope>
    <source>
        <strain evidence="3">HannoverDv2000</strain>
    </source>
</reference>
<dbReference type="InterPro" id="IPR008569">
    <property type="entry name" value="DUF851"/>
</dbReference>
<feature type="compositionally biased region" description="Basic and acidic residues" evidence="1">
    <location>
        <begin position="349"/>
        <end position="359"/>
    </location>
</feature>
<proteinExistence type="predicted"/>
<name>A0A0D8XV87_DICVI</name>
<feature type="region of interest" description="Disordered" evidence="1">
    <location>
        <begin position="348"/>
        <end position="370"/>
    </location>
</feature>
<evidence type="ECO:0000313" key="3">
    <source>
        <dbReference type="Proteomes" id="UP000053766"/>
    </source>
</evidence>
<dbReference type="Proteomes" id="UP000053766">
    <property type="component" value="Unassembled WGS sequence"/>
</dbReference>
<evidence type="ECO:0000256" key="1">
    <source>
        <dbReference type="SAM" id="MobiDB-lite"/>
    </source>
</evidence>
<feature type="compositionally biased region" description="Low complexity" evidence="1">
    <location>
        <begin position="40"/>
        <end position="53"/>
    </location>
</feature>
<sequence length="370" mass="43134">MNHSDSEMEDLLCPAQLEDEKSKNLSKLPRRIHVAKHSKTSSSQKLSLNQKQAEAFRERAKKKKDAKRLAREEERNYVEFRKMEILYKFRPKSTATSRNPDDNLNAEIEGEFLKLCINIISGSTMIAESFPRRRRGVSMGFGERKAYFLSIRPNPKYATWFGKKKQQVIKDDKPRILLPFKPMPEKSVVPQLEDDDDIDENQKAIVERKGNNERNPFIKGCPFWTVSTGEEEEMAEDDYPVDVDAIEKIVNGAQLKEPPYVKRKFDVYEEIEYFKKDDVLFNRELIFAYTVTSVLNMFLNDATKRENPPSVKIRSESQITEIKLPVTWGNVITVTTFDVEKREPKLKRIPHEEPLKDNRLLPGETQKMQM</sequence>
<dbReference type="OrthoDB" id="5824153at2759"/>
<gene>
    <name evidence="2" type="ORF">DICVIV_06246</name>
</gene>